<keyword evidence="1" id="KW-0732">Signal</keyword>
<evidence type="ECO:0000256" key="1">
    <source>
        <dbReference type="SAM" id="SignalP"/>
    </source>
</evidence>
<gene>
    <name evidence="2" type="ORF">CLV30_11637</name>
</gene>
<evidence type="ECO:0008006" key="4">
    <source>
        <dbReference type="Google" id="ProtNLM"/>
    </source>
</evidence>
<dbReference type="Proteomes" id="UP000243528">
    <property type="component" value="Unassembled WGS sequence"/>
</dbReference>
<evidence type="ECO:0000313" key="2">
    <source>
        <dbReference type="EMBL" id="PSL00377.1"/>
    </source>
</evidence>
<comment type="caution">
    <text evidence="2">The sequence shown here is derived from an EMBL/GenBank/DDBJ whole genome shotgun (WGS) entry which is preliminary data.</text>
</comment>
<keyword evidence="3" id="KW-1185">Reference proteome</keyword>
<protein>
    <recommendedName>
        <fullName evidence="4">Secreted protein</fullName>
    </recommendedName>
</protein>
<organism evidence="2 3">
    <name type="scientific">Haloactinopolyspora alba</name>
    <dbReference type="NCBI Taxonomy" id="648780"/>
    <lineage>
        <taxon>Bacteria</taxon>
        <taxon>Bacillati</taxon>
        <taxon>Actinomycetota</taxon>
        <taxon>Actinomycetes</taxon>
        <taxon>Jiangellales</taxon>
        <taxon>Jiangellaceae</taxon>
        <taxon>Haloactinopolyspora</taxon>
    </lineage>
</organism>
<evidence type="ECO:0000313" key="3">
    <source>
        <dbReference type="Proteomes" id="UP000243528"/>
    </source>
</evidence>
<name>A0A2P8DT34_9ACTN</name>
<dbReference type="AlphaFoldDB" id="A0A2P8DT34"/>
<reference evidence="2 3" key="1">
    <citation type="submission" date="2018-03" db="EMBL/GenBank/DDBJ databases">
        <title>Genomic Encyclopedia of Archaeal and Bacterial Type Strains, Phase II (KMG-II): from individual species to whole genera.</title>
        <authorList>
            <person name="Goeker M."/>
        </authorList>
    </citation>
    <scope>NUCLEOTIDE SEQUENCE [LARGE SCALE GENOMIC DNA]</scope>
    <source>
        <strain evidence="2 3">DSM 45211</strain>
    </source>
</reference>
<sequence length="116" mass="12333">MRTALRAGVAALLAAPALVVGSTSAMAAAPESSAETVAARAKPCGQSTTARPGETKFFWRNCTHRSDYIKVDHVWAPDQFHCVPAYQIMYVGSAVPMGPPIGNVRGINYIKPDCTL</sequence>
<dbReference type="RefSeq" id="WP_129711026.1">
    <property type="nucleotide sequence ID" value="NZ_PYGE01000016.1"/>
</dbReference>
<proteinExistence type="predicted"/>
<feature type="chain" id="PRO_5015184968" description="Secreted protein" evidence="1">
    <location>
        <begin position="28"/>
        <end position="116"/>
    </location>
</feature>
<feature type="signal peptide" evidence="1">
    <location>
        <begin position="1"/>
        <end position="27"/>
    </location>
</feature>
<dbReference type="EMBL" id="PYGE01000016">
    <property type="protein sequence ID" value="PSL00377.1"/>
    <property type="molecule type" value="Genomic_DNA"/>
</dbReference>
<accession>A0A2P8DT34</accession>